<proteinExistence type="predicted"/>
<sequence length="114" mass="12874">MTTAQIITAVIVALITTGGTLWGQKAAGKAQQDTKRIESSGPDWKAFTEEMRETSRAQDEKISRLEREIDQLKNKIEEVKTRYWLAIQHIRALHLRDPTAPEHTPPPEEIAGDI</sequence>
<dbReference type="AlphaFoldDB" id="A0A7T0PB11"/>
<feature type="coiled-coil region" evidence="1">
    <location>
        <begin position="48"/>
        <end position="82"/>
    </location>
</feature>
<evidence type="ECO:0000256" key="1">
    <source>
        <dbReference type="SAM" id="Coils"/>
    </source>
</evidence>
<name>A0A7T0PB11_9CORY</name>
<dbReference type="EMBL" id="CP064954">
    <property type="protein sequence ID" value="QPK78252.1"/>
    <property type="molecule type" value="Genomic_DNA"/>
</dbReference>
<reference evidence="2 3" key="1">
    <citation type="submission" date="2020-11" db="EMBL/GenBank/DDBJ databases">
        <title>Corynebacterium sp. ZJ-599.</title>
        <authorList>
            <person name="Zhou J."/>
        </authorList>
    </citation>
    <scope>NUCLEOTIDE SEQUENCE [LARGE SCALE GENOMIC DNA]</scope>
    <source>
        <strain evidence="2 3">ZJ-599</strain>
    </source>
</reference>
<protein>
    <submittedName>
        <fullName evidence="2">Uncharacterized protein</fullName>
    </submittedName>
</protein>
<organism evidence="2 3">
    <name type="scientific">Corynebacterium lizhenjunii</name>
    <dbReference type="NCBI Taxonomy" id="2709394"/>
    <lineage>
        <taxon>Bacteria</taxon>
        <taxon>Bacillati</taxon>
        <taxon>Actinomycetota</taxon>
        <taxon>Actinomycetes</taxon>
        <taxon>Mycobacteriales</taxon>
        <taxon>Corynebacteriaceae</taxon>
        <taxon>Corynebacterium</taxon>
    </lineage>
</organism>
<dbReference type="Proteomes" id="UP000594681">
    <property type="component" value="Chromosome"/>
</dbReference>
<dbReference type="KEGG" id="cliz:G7Y31_06590"/>
<dbReference type="RefSeq" id="WP_165006304.1">
    <property type="nucleotide sequence ID" value="NZ_CP064954.1"/>
</dbReference>
<evidence type="ECO:0000313" key="2">
    <source>
        <dbReference type="EMBL" id="QPK78252.1"/>
    </source>
</evidence>
<evidence type="ECO:0000313" key="3">
    <source>
        <dbReference type="Proteomes" id="UP000594681"/>
    </source>
</evidence>
<accession>A0A7T0PB11</accession>
<keyword evidence="1" id="KW-0175">Coiled coil</keyword>
<keyword evidence="3" id="KW-1185">Reference proteome</keyword>
<gene>
    <name evidence="2" type="ORF">G7Y31_06590</name>
</gene>